<organism evidence="1 2">
    <name type="scientific">Dendrolimus kikuchii</name>
    <dbReference type="NCBI Taxonomy" id="765133"/>
    <lineage>
        <taxon>Eukaryota</taxon>
        <taxon>Metazoa</taxon>
        <taxon>Ecdysozoa</taxon>
        <taxon>Arthropoda</taxon>
        <taxon>Hexapoda</taxon>
        <taxon>Insecta</taxon>
        <taxon>Pterygota</taxon>
        <taxon>Neoptera</taxon>
        <taxon>Endopterygota</taxon>
        <taxon>Lepidoptera</taxon>
        <taxon>Glossata</taxon>
        <taxon>Ditrysia</taxon>
        <taxon>Bombycoidea</taxon>
        <taxon>Lasiocampidae</taxon>
        <taxon>Dendrolimus</taxon>
    </lineage>
</organism>
<gene>
    <name evidence="1" type="ORF">K1T71_002243</name>
</gene>
<evidence type="ECO:0000313" key="1">
    <source>
        <dbReference type="EMBL" id="KAJ0181521.1"/>
    </source>
</evidence>
<reference evidence="1 2" key="1">
    <citation type="journal article" date="2021" name="Front. Genet.">
        <title>Chromosome-Level Genome Assembly Reveals Significant Gene Expansion in the Toll and IMD Signaling Pathways of Dendrolimus kikuchii.</title>
        <authorList>
            <person name="Zhou J."/>
            <person name="Wu P."/>
            <person name="Xiong Z."/>
            <person name="Liu N."/>
            <person name="Zhao N."/>
            <person name="Ji M."/>
            <person name="Qiu Y."/>
            <person name="Yang B."/>
        </authorList>
    </citation>
    <scope>NUCLEOTIDE SEQUENCE [LARGE SCALE GENOMIC DNA]</scope>
    <source>
        <strain evidence="1">Ann1</strain>
    </source>
</reference>
<accession>A0ACC1DCJ5</accession>
<dbReference type="EMBL" id="CM034390">
    <property type="protein sequence ID" value="KAJ0181521.1"/>
    <property type="molecule type" value="Genomic_DNA"/>
</dbReference>
<dbReference type="Proteomes" id="UP000824533">
    <property type="component" value="Linkage Group LG04"/>
</dbReference>
<sequence length="166" mass="18795">MVGGDQFPLFRLGTLVVRQLSAPVAARIKEYARRHPAFSRAVCMRTARTYRAGELRLKLWSLRLKQPRHLPPISDRQALDTGADILGEAVVFGLGAVAIVFEVNRQAMRQEAKALEVRSHWEALLLQLEELRREVALQQADLERLHAELQARVTLLDDTHAPIPHL</sequence>
<proteinExistence type="predicted"/>
<keyword evidence="2" id="KW-1185">Reference proteome</keyword>
<comment type="caution">
    <text evidence="1">The sequence shown here is derived from an EMBL/GenBank/DDBJ whole genome shotgun (WGS) entry which is preliminary data.</text>
</comment>
<name>A0ACC1DCJ5_9NEOP</name>
<evidence type="ECO:0000313" key="2">
    <source>
        <dbReference type="Proteomes" id="UP000824533"/>
    </source>
</evidence>
<protein>
    <submittedName>
        <fullName evidence="1">Uncharacterized protein</fullName>
    </submittedName>
</protein>